<dbReference type="GO" id="GO:0008239">
    <property type="term" value="F:dipeptidyl-peptidase activity"/>
    <property type="evidence" value="ECO:0007669"/>
    <property type="project" value="TreeGrafter"/>
</dbReference>
<gene>
    <name evidence="7" type="primary">LOC104967369</name>
</gene>
<dbReference type="Gene3D" id="3.40.50.1820">
    <property type="entry name" value="alpha/beta hydrolase"/>
    <property type="match status" value="1"/>
</dbReference>
<dbReference type="Pfam" id="PF05577">
    <property type="entry name" value="Peptidase_S28"/>
    <property type="match status" value="1"/>
</dbReference>
<dbReference type="PANTHER" id="PTHR11010">
    <property type="entry name" value="PROTEASE S28 PRO-X CARBOXYPEPTIDASE-RELATED"/>
    <property type="match status" value="1"/>
</dbReference>
<protein>
    <submittedName>
        <fullName evidence="7">Lysosomal Pro-X carboxypeptidase-like</fullName>
    </submittedName>
</protein>
<keyword evidence="5" id="KW-0325">Glycoprotein</keyword>
<sequence length="316" mass="34822">MKAGERFVDRAAVTCIVTLCLGCLHVIALKQQLFSRRGGLSSSTESPISYETLYFDQKIDHLGFLEDGTFKQRYLVADKHWQQPGGPILFYTGNEGDITWFCNNTGFMWEIAEELGAMLVFAEHRYYGESLPFGQDSYSDSKHLNYLTSEQALADFAVLIQNMKGSLPAAQQSPVIAVGGSYGGMLAAWFRMKYPNIVVGALAASAPIWQFPGMVPCGDFYKVVTQDFARSGYNCDANIRKSWKAINNVSSTGSGLPKRYRRAAALQVTFRLSPEGSEADKGLSRAIHNILIPLQTVSESSHTTVFLEKISVLPAG</sequence>
<dbReference type="GO" id="GO:0006508">
    <property type="term" value="P:proteolysis"/>
    <property type="evidence" value="ECO:0007669"/>
    <property type="project" value="UniProtKB-KW"/>
</dbReference>
<organism evidence="6 7">
    <name type="scientific">Notothenia coriiceps</name>
    <name type="common">black rockcod</name>
    <dbReference type="NCBI Taxonomy" id="8208"/>
    <lineage>
        <taxon>Eukaryota</taxon>
        <taxon>Metazoa</taxon>
        <taxon>Chordata</taxon>
        <taxon>Craniata</taxon>
        <taxon>Vertebrata</taxon>
        <taxon>Euteleostomi</taxon>
        <taxon>Actinopterygii</taxon>
        <taxon>Neopterygii</taxon>
        <taxon>Teleostei</taxon>
        <taxon>Neoteleostei</taxon>
        <taxon>Acanthomorphata</taxon>
        <taxon>Eupercaria</taxon>
        <taxon>Perciformes</taxon>
        <taxon>Notothenioidei</taxon>
        <taxon>Nototheniidae</taxon>
        <taxon>Notothenia</taxon>
    </lineage>
</organism>
<dbReference type="GO" id="GO:0060055">
    <property type="term" value="P:angiogenesis involved in wound healing"/>
    <property type="evidence" value="ECO:0007669"/>
    <property type="project" value="TreeGrafter"/>
</dbReference>
<dbReference type="RefSeq" id="XP_010795079.1">
    <property type="nucleotide sequence ID" value="XM_010796777.1"/>
</dbReference>
<dbReference type="KEGG" id="ncc:104967369"/>
<comment type="similarity">
    <text evidence="1">Belongs to the peptidase S28 family.</text>
</comment>
<keyword evidence="2" id="KW-0645">Protease</keyword>
<dbReference type="OrthoDB" id="2130629at2759"/>
<accession>A0A6I9PVU3</accession>
<keyword evidence="3" id="KW-0732">Signal</keyword>
<evidence type="ECO:0000256" key="2">
    <source>
        <dbReference type="ARBA" id="ARBA00022670"/>
    </source>
</evidence>
<dbReference type="GO" id="GO:0003085">
    <property type="term" value="P:negative regulation of systemic arterial blood pressure"/>
    <property type="evidence" value="ECO:0007669"/>
    <property type="project" value="TreeGrafter"/>
</dbReference>
<keyword evidence="6" id="KW-1185">Reference proteome</keyword>
<proteinExistence type="inferred from homology"/>
<evidence type="ECO:0000256" key="4">
    <source>
        <dbReference type="ARBA" id="ARBA00022801"/>
    </source>
</evidence>
<dbReference type="SUPFAM" id="SSF53474">
    <property type="entry name" value="alpha/beta-Hydrolases"/>
    <property type="match status" value="1"/>
</dbReference>
<name>A0A6I9PVU3_9TELE</name>
<dbReference type="InterPro" id="IPR008758">
    <property type="entry name" value="Peptidase_S28"/>
</dbReference>
<evidence type="ECO:0000256" key="3">
    <source>
        <dbReference type="ARBA" id="ARBA00022729"/>
    </source>
</evidence>
<dbReference type="GeneID" id="104967369"/>
<dbReference type="GO" id="GO:0070008">
    <property type="term" value="F:serine-type exopeptidase activity"/>
    <property type="evidence" value="ECO:0007669"/>
    <property type="project" value="InterPro"/>
</dbReference>
<dbReference type="PANTHER" id="PTHR11010:SF38">
    <property type="entry name" value="LYSOSOMAL PRO-X CARBOXYPEPTIDASE"/>
    <property type="match status" value="1"/>
</dbReference>
<evidence type="ECO:0000313" key="7">
    <source>
        <dbReference type="RefSeq" id="XP_010795079.1"/>
    </source>
</evidence>
<reference evidence="7" key="1">
    <citation type="submission" date="2025-08" db="UniProtKB">
        <authorList>
            <consortium name="RefSeq"/>
        </authorList>
    </citation>
    <scope>IDENTIFICATION</scope>
    <source>
        <tissue evidence="7">Muscle</tissue>
    </source>
</reference>
<dbReference type="AlphaFoldDB" id="A0A6I9PVU3"/>
<evidence type="ECO:0000256" key="5">
    <source>
        <dbReference type="ARBA" id="ARBA00023180"/>
    </source>
</evidence>
<evidence type="ECO:0000313" key="6">
    <source>
        <dbReference type="Proteomes" id="UP000504611"/>
    </source>
</evidence>
<dbReference type="InterPro" id="IPR029058">
    <property type="entry name" value="AB_hydrolase_fold"/>
</dbReference>
<evidence type="ECO:0000256" key="1">
    <source>
        <dbReference type="ARBA" id="ARBA00011079"/>
    </source>
</evidence>
<dbReference type="GO" id="GO:0043535">
    <property type="term" value="P:regulation of blood vessel endothelial cell migration"/>
    <property type="evidence" value="ECO:0007669"/>
    <property type="project" value="TreeGrafter"/>
</dbReference>
<keyword evidence="4" id="KW-0378">Hydrolase</keyword>
<dbReference type="Proteomes" id="UP000504611">
    <property type="component" value="Unplaced"/>
</dbReference>